<feature type="chain" id="PRO_5041435307" evidence="1">
    <location>
        <begin position="25"/>
        <end position="417"/>
    </location>
</feature>
<dbReference type="InterPro" id="IPR011041">
    <property type="entry name" value="Quinoprot_gluc/sorb_DH_b-prop"/>
</dbReference>
<comment type="caution">
    <text evidence="3">The sequence shown here is derived from an EMBL/GenBank/DDBJ whole genome shotgun (WGS) entry which is preliminary data.</text>
</comment>
<feature type="signal peptide" evidence="1">
    <location>
        <begin position="1"/>
        <end position="24"/>
    </location>
</feature>
<accession>A0AA40K0L9</accession>
<keyword evidence="1" id="KW-0732">Signal</keyword>
<sequence length="417" mass="43807">MARLNIAAAIFAIAAWVLAPLGAAQSCVAANARFEAKMGSGYKVSAIATGITGARHIVVDKAGNLLVATSGGAVRRLVLKDNGDTVCVVSSAAISGAQGSTNHGIDVSADGKTLFTSNLASVTAFPYDDQAGTVGTGKVIISGMSNTGTHPTRAILVSKSSPDTILVARGSNNNIDTTTLQVSTGRSIIRAFSISKTTQTPADFSSGGETLGWGLRNIVGMGEDPVFGGVWSVENSLDNMKVGGKDVHNDNPAEKLNYHGILKDTANKYKGANYGYPSCFPIWDTALGTVGNLIKPDSVPDATDCDKRQKGRLHFHAHTAPLDIKFNANATHAYVAFHGSWNRNPSDGYRVMRVDFKDGEPVASITSKTAQIPVMENQDATRCSNSCFRPVGLAFDAKGRLFVSSDTTGEIFVIYGA</sequence>
<proteinExistence type="predicted"/>
<evidence type="ECO:0000313" key="3">
    <source>
        <dbReference type="EMBL" id="KAK0741569.1"/>
    </source>
</evidence>
<dbReference type="Proteomes" id="UP001172155">
    <property type="component" value="Unassembled WGS sequence"/>
</dbReference>
<dbReference type="PROSITE" id="PS51257">
    <property type="entry name" value="PROKAR_LIPOPROTEIN"/>
    <property type="match status" value="1"/>
</dbReference>
<evidence type="ECO:0000256" key="1">
    <source>
        <dbReference type="SAM" id="SignalP"/>
    </source>
</evidence>
<gene>
    <name evidence="3" type="ORF">B0T18DRAFT_332376</name>
</gene>
<dbReference type="Gene3D" id="2.120.10.30">
    <property type="entry name" value="TolB, C-terminal domain"/>
    <property type="match status" value="1"/>
</dbReference>
<dbReference type="InterPro" id="IPR054539">
    <property type="entry name" value="Beta-prop_PDH"/>
</dbReference>
<dbReference type="SUPFAM" id="SSF50952">
    <property type="entry name" value="Soluble quinoprotein glucose dehydrogenase"/>
    <property type="match status" value="1"/>
</dbReference>
<dbReference type="AlphaFoldDB" id="A0AA40K0L9"/>
<dbReference type="InterPro" id="IPR011042">
    <property type="entry name" value="6-blade_b-propeller_TolB-like"/>
</dbReference>
<keyword evidence="4" id="KW-1185">Reference proteome</keyword>
<reference evidence="3" key="1">
    <citation type="submission" date="2023-06" db="EMBL/GenBank/DDBJ databases">
        <title>Genome-scale phylogeny and comparative genomics of the fungal order Sordariales.</title>
        <authorList>
            <consortium name="Lawrence Berkeley National Laboratory"/>
            <person name="Hensen N."/>
            <person name="Bonometti L."/>
            <person name="Westerberg I."/>
            <person name="Brannstrom I.O."/>
            <person name="Guillou S."/>
            <person name="Cros-Aarteil S."/>
            <person name="Calhoun S."/>
            <person name="Haridas S."/>
            <person name="Kuo A."/>
            <person name="Mondo S."/>
            <person name="Pangilinan J."/>
            <person name="Riley R."/>
            <person name="LaButti K."/>
            <person name="Andreopoulos B."/>
            <person name="Lipzen A."/>
            <person name="Chen C."/>
            <person name="Yanf M."/>
            <person name="Daum C."/>
            <person name="Ng V."/>
            <person name="Clum A."/>
            <person name="Steindorff A."/>
            <person name="Ohm R."/>
            <person name="Martin F."/>
            <person name="Silar P."/>
            <person name="Natvig D."/>
            <person name="Lalanne C."/>
            <person name="Gautier V."/>
            <person name="Ament-velasquez S.L."/>
            <person name="Kruys A."/>
            <person name="Hutchinson M.I."/>
            <person name="Powell A.J."/>
            <person name="Barry K."/>
            <person name="Miller A.N."/>
            <person name="Grigoriev I.V."/>
            <person name="Debuchy R."/>
            <person name="Gladieux P."/>
            <person name="Thoren M.H."/>
            <person name="Johannesson H."/>
        </authorList>
    </citation>
    <scope>NUCLEOTIDE SEQUENCE</scope>
    <source>
        <strain evidence="3">SMH3187-1</strain>
    </source>
</reference>
<evidence type="ECO:0000259" key="2">
    <source>
        <dbReference type="Pfam" id="PF22807"/>
    </source>
</evidence>
<dbReference type="EMBL" id="JAUKUD010000006">
    <property type="protein sequence ID" value="KAK0741569.1"/>
    <property type="molecule type" value="Genomic_DNA"/>
</dbReference>
<evidence type="ECO:0000313" key="4">
    <source>
        <dbReference type="Proteomes" id="UP001172155"/>
    </source>
</evidence>
<protein>
    <submittedName>
        <fullName evidence="3">Soluble quino protein glucose/sorbosone dehydrogenase</fullName>
    </submittedName>
</protein>
<name>A0AA40K0L9_9PEZI</name>
<feature type="domain" description="Pyrroloquinoline quinone-dependent pyranose dehydrogenase beta-propeller" evidence="2">
    <location>
        <begin position="37"/>
        <end position="415"/>
    </location>
</feature>
<organism evidence="3 4">
    <name type="scientific">Schizothecium vesticola</name>
    <dbReference type="NCBI Taxonomy" id="314040"/>
    <lineage>
        <taxon>Eukaryota</taxon>
        <taxon>Fungi</taxon>
        <taxon>Dikarya</taxon>
        <taxon>Ascomycota</taxon>
        <taxon>Pezizomycotina</taxon>
        <taxon>Sordariomycetes</taxon>
        <taxon>Sordariomycetidae</taxon>
        <taxon>Sordariales</taxon>
        <taxon>Schizotheciaceae</taxon>
        <taxon>Schizothecium</taxon>
    </lineage>
</organism>
<dbReference type="Pfam" id="PF22807">
    <property type="entry name" value="TrAA12"/>
    <property type="match status" value="1"/>
</dbReference>